<feature type="binding site" evidence="18">
    <location>
        <position position="60"/>
    </location>
    <ligand>
        <name>Mg(2+)</name>
        <dbReference type="ChEBI" id="CHEBI:18420"/>
    </ligand>
</feature>
<dbReference type="NCBIfam" id="NF006530">
    <property type="entry name" value="PRK08999.1"/>
    <property type="match status" value="1"/>
</dbReference>
<dbReference type="SUPFAM" id="SSF55811">
    <property type="entry name" value="Nudix"/>
    <property type="match status" value="1"/>
</dbReference>
<evidence type="ECO:0000256" key="12">
    <source>
        <dbReference type="ARBA" id="ARBA00038905"/>
    </source>
</evidence>
<evidence type="ECO:0000256" key="9">
    <source>
        <dbReference type="ARBA" id="ARBA00023204"/>
    </source>
</evidence>
<dbReference type="GO" id="GO:0006281">
    <property type="term" value="P:DNA repair"/>
    <property type="evidence" value="ECO:0007669"/>
    <property type="project" value="UniProtKB-KW"/>
</dbReference>
<evidence type="ECO:0000256" key="19">
    <source>
        <dbReference type="RuleBase" id="RU003476"/>
    </source>
</evidence>
<dbReference type="GO" id="GO:0009228">
    <property type="term" value="P:thiamine biosynthetic process"/>
    <property type="evidence" value="ECO:0007669"/>
    <property type="project" value="UniProtKB-KW"/>
</dbReference>
<dbReference type="InterPro" id="IPR013785">
    <property type="entry name" value="Aldolase_TIM"/>
</dbReference>
<reference evidence="21 22" key="1">
    <citation type="submission" date="2020-05" db="EMBL/GenBank/DDBJ databases">
        <authorList>
            <person name="Niu N."/>
        </authorList>
    </citation>
    <scope>NUCLEOTIDE SEQUENCE [LARGE SCALE GENOMIC DNA]</scope>
    <source>
        <strain evidence="21 22">LMG10982</strain>
    </source>
</reference>
<proteinExistence type="inferred from homology"/>
<evidence type="ECO:0000313" key="22">
    <source>
        <dbReference type="Proteomes" id="UP000541421"/>
    </source>
</evidence>
<dbReference type="GO" id="GO:0044715">
    <property type="term" value="F:8-oxo-dGDP phosphatase activity"/>
    <property type="evidence" value="ECO:0007669"/>
    <property type="project" value="TreeGrafter"/>
</dbReference>
<evidence type="ECO:0000256" key="8">
    <source>
        <dbReference type="ARBA" id="ARBA00022842"/>
    </source>
</evidence>
<gene>
    <name evidence="21" type="ORF">HKX40_09680</name>
</gene>
<dbReference type="Gene3D" id="3.20.20.70">
    <property type="entry name" value="Aldolase class I"/>
    <property type="match status" value="1"/>
</dbReference>
<dbReference type="EMBL" id="JABGBO010000011">
    <property type="protein sequence ID" value="NOL50397.1"/>
    <property type="molecule type" value="Genomic_DNA"/>
</dbReference>
<dbReference type="PANTHER" id="PTHR47707:SF1">
    <property type="entry name" value="NUDIX HYDROLASE FAMILY PROTEIN"/>
    <property type="match status" value="1"/>
</dbReference>
<keyword evidence="7 19" id="KW-0378">Hydrolase</keyword>
<dbReference type="InterPro" id="IPR047127">
    <property type="entry name" value="MutT-like"/>
</dbReference>
<dbReference type="GO" id="GO:0008413">
    <property type="term" value="F:8-oxo-7,8-dihydroguanosine triphosphate pyrophosphatase activity"/>
    <property type="evidence" value="ECO:0007669"/>
    <property type="project" value="InterPro"/>
</dbReference>
<dbReference type="NCBIfam" id="TIGR00586">
    <property type="entry name" value="mutt"/>
    <property type="match status" value="1"/>
</dbReference>
<feature type="binding site" evidence="17">
    <location>
        <begin position="37"/>
        <end position="40"/>
    </location>
    <ligand>
        <name>8-oxo-dGTP</name>
        <dbReference type="ChEBI" id="CHEBI:77896"/>
    </ligand>
</feature>
<comment type="catalytic activity">
    <reaction evidence="10">
        <text>8-oxo-dGTP + H2O = 8-oxo-dGMP + diphosphate + H(+)</text>
        <dbReference type="Rhea" id="RHEA:31575"/>
        <dbReference type="ChEBI" id="CHEBI:15377"/>
        <dbReference type="ChEBI" id="CHEBI:15378"/>
        <dbReference type="ChEBI" id="CHEBI:33019"/>
        <dbReference type="ChEBI" id="CHEBI:63224"/>
        <dbReference type="ChEBI" id="CHEBI:77896"/>
        <dbReference type="EC" id="3.6.1.55"/>
    </reaction>
</comment>
<dbReference type="InterPro" id="IPR015797">
    <property type="entry name" value="NUDIX_hydrolase-like_dom_sf"/>
</dbReference>
<keyword evidence="6" id="KW-0227">DNA damage</keyword>
<feature type="domain" description="Nudix hydrolase" evidence="20">
    <location>
        <begin position="6"/>
        <end position="132"/>
    </location>
</feature>
<dbReference type="Gene3D" id="3.90.79.10">
    <property type="entry name" value="Nucleoside Triphosphate Pyrophosphohydrolase"/>
    <property type="match status" value="1"/>
</dbReference>
<dbReference type="GO" id="GO:0035539">
    <property type="term" value="F:8-oxo-7,8-dihydrodeoxyguanosine triphosphate pyrophosphatase activity"/>
    <property type="evidence" value="ECO:0007669"/>
    <property type="project" value="UniProtKB-EC"/>
</dbReference>
<dbReference type="RefSeq" id="WP_171589377.1">
    <property type="nucleotide sequence ID" value="NZ_JABGBO010000011.1"/>
</dbReference>
<comment type="caution">
    <text evidence="21">The sequence shown here is derived from an EMBL/GenBank/DDBJ whole genome shotgun (WGS) entry which is preliminary data.</text>
</comment>
<evidence type="ECO:0000256" key="1">
    <source>
        <dbReference type="ARBA" id="ARBA00001946"/>
    </source>
</evidence>
<dbReference type="InterPro" id="IPR003561">
    <property type="entry name" value="Mutator_MutT"/>
</dbReference>
<dbReference type="InterPro" id="IPR022998">
    <property type="entry name" value="ThiamineP_synth_TenI"/>
</dbReference>
<dbReference type="InterPro" id="IPR000086">
    <property type="entry name" value="NUDIX_hydrolase_dom"/>
</dbReference>
<dbReference type="PANTHER" id="PTHR47707">
    <property type="entry name" value="8-OXO-DGTP DIPHOSPHATASE"/>
    <property type="match status" value="1"/>
</dbReference>
<evidence type="ECO:0000313" key="21">
    <source>
        <dbReference type="EMBL" id="NOL50397.1"/>
    </source>
</evidence>
<dbReference type="PROSITE" id="PS51462">
    <property type="entry name" value="NUDIX"/>
    <property type="match status" value="1"/>
</dbReference>
<dbReference type="EC" id="3.6.1.55" evidence="12"/>
<evidence type="ECO:0000256" key="14">
    <source>
        <dbReference type="ARBA" id="ARBA00041592"/>
    </source>
</evidence>
<name>A0A7Y4P4T3_9BURK</name>
<evidence type="ECO:0000256" key="11">
    <source>
        <dbReference type="ARBA" id="ARBA00036904"/>
    </source>
</evidence>
<evidence type="ECO:0000256" key="3">
    <source>
        <dbReference type="ARBA" id="ARBA00022457"/>
    </source>
</evidence>
<dbReference type="PROSITE" id="PS00893">
    <property type="entry name" value="NUDIX_BOX"/>
    <property type="match status" value="1"/>
</dbReference>
<dbReference type="GO" id="GO:0044716">
    <property type="term" value="F:8-oxo-GDP phosphatase activity"/>
    <property type="evidence" value="ECO:0007669"/>
    <property type="project" value="TreeGrafter"/>
</dbReference>
<dbReference type="Pfam" id="PF00293">
    <property type="entry name" value="NUDIX"/>
    <property type="match status" value="1"/>
</dbReference>
<evidence type="ECO:0000256" key="16">
    <source>
        <dbReference type="ARBA" id="ARBA00042798"/>
    </source>
</evidence>
<evidence type="ECO:0000256" key="17">
    <source>
        <dbReference type="PIRSR" id="PIRSR603561-1"/>
    </source>
</evidence>
<feature type="binding site" evidence="17">
    <location>
        <position position="26"/>
    </location>
    <ligand>
        <name>8-oxo-dGTP</name>
        <dbReference type="ChEBI" id="CHEBI:77896"/>
    </ligand>
</feature>
<evidence type="ECO:0000256" key="18">
    <source>
        <dbReference type="PIRSR" id="PIRSR603561-2"/>
    </source>
</evidence>
<keyword evidence="5 18" id="KW-0479">Metal-binding</keyword>
<dbReference type="AlphaFoldDB" id="A0A7Y4P4T3"/>
<dbReference type="PRINTS" id="PR00502">
    <property type="entry name" value="NUDIXFAMILY"/>
</dbReference>
<organism evidence="21 22">
    <name type="scientific">Pelistega europaea</name>
    <dbReference type="NCBI Taxonomy" id="106147"/>
    <lineage>
        <taxon>Bacteria</taxon>
        <taxon>Pseudomonadati</taxon>
        <taxon>Pseudomonadota</taxon>
        <taxon>Betaproteobacteria</taxon>
        <taxon>Burkholderiales</taxon>
        <taxon>Alcaligenaceae</taxon>
        <taxon>Pelistega</taxon>
    </lineage>
</organism>
<dbReference type="InterPro" id="IPR020084">
    <property type="entry name" value="NUDIX_hydrolase_CS"/>
</dbReference>
<accession>A0A7Y4P4T3</accession>
<comment type="catalytic activity">
    <reaction evidence="11">
        <text>8-oxo-GTP + H2O = 8-oxo-GMP + diphosphate + H(+)</text>
        <dbReference type="Rhea" id="RHEA:67616"/>
        <dbReference type="ChEBI" id="CHEBI:15377"/>
        <dbReference type="ChEBI" id="CHEBI:15378"/>
        <dbReference type="ChEBI" id="CHEBI:33019"/>
        <dbReference type="ChEBI" id="CHEBI:143553"/>
        <dbReference type="ChEBI" id="CHEBI:145694"/>
    </reaction>
</comment>
<comment type="similarity">
    <text evidence="2 19">Belongs to the Nudix hydrolase family.</text>
</comment>
<dbReference type="SUPFAM" id="SSF51391">
    <property type="entry name" value="Thiamin phosphate synthase"/>
    <property type="match status" value="1"/>
</dbReference>
<evidence type="ECO:0000256" key="6">
    <source>
        <dbReference type="ARBA" id="ARBA00022763"/>
    </source>
</evidence>
<evidence type="ECO:0000256" key="4">
    <source>
        <dbReference type="ARBA" id="ARBA00022705"/>
    </source>
</evidence>
<evidence type="ECO:0000256" key="15">
    <source>
        <dbReference type="ARBA" id="ARBA00041979"/>
    </source>
</evidence>
<evidence type="ECO:0000256" key="13">
    <source>
        <dbReference type="ARBA" id="ARBA00040794"/>
    </source>
</evidence>
<keyword evidence="9" id="KW-0234">DNA repair</keyword>
<protein>
    <recommendedName>
        <fullName evidence="13">8-oxo-dGTP diphosphatase</fullName>
        <ecNumber evidence="12">3.6.1.55</ecNumber>
    </recommendedName>
    <alternativeName>
        <fullName evidence="16">7,8-dihydro-8-oxoguanine-triphosphatase</fullName>
    </alternativeName>
    <alternativeName>
        <fullName evidence="15">Mutator protein MutT</fullName>
    </alternativeName>
    <alternativeName>
        <fullName evidence="14">dGTP pyrophosphohydrolase</fullName>
    </alternativeName>
</protein>
<dbReference type="GO" id="GO:0006260">
    <property type="term" value="P:DNA replication"/>
    <property type="evidence" value="ECO:0007669"/>
    <property type="project" value="UniProtKB-KW"/>
</dbReference>
<keyword evidence="4" id="KW-0235">DNA replication</keyword>
<dbReference type="InterPro" id="IPR036206">
    <property type="entry name" value="ThiamineP_synth_sf"/>
</dbReference>
<evidence type="ECO:0000259" key="20">
    <source>
        <dbReference type="PROSITE" id="PS51462"/>
    </source>
</evidence>
<comment type="cofactor">
    <cofactor evidence="1 18">
        <name>Mg(2+)</name>
        <dbReference type="ChEBI" id="CHEBI:18420"/>
    </cofactor>
</comment>
<evidence type="ECO:0000256" key="5">
    <source>
        <dbReference type="ARBA" id="ARBA00022723"/>
    </source>
</evidence>
<dbReference type="Pfam" id="PF02581">
    <property type="entry name" value="TMP-TENI"/>
    <property type="match status" value="1"/>
</dbReference>
<sequence length="324" mass="36319">MEQKPFIRVAAGVILDNHGQVLLAQRPEGKPWAGWWEFPGGKIEAGETTHQALVRELKEELGIEVSKTYPWVGFIYEYPKTKVELSFLRIYNWSGEIQGLENQAFSWTTPAQAHQLGDLLPASIAPVQWLTIPDRYAISQFQSPELTDAYWVRFEALLACGVKLFQLREPHWPDGTGSASLQVLFERMLATCHAHGARLIINSVHPKAWWAKADGVQFRSQDAVQLEERPLPSDKLVGISCHHLADILYANHLNADFMVLGHVLPTSSHPDGTPLGWEQFQQFAMEAGRPVFAIGGQSEKTLETAREHGAHGIAFIRGERTSEK</sequence>
<keyword evidence="8 18" id="KW-0460">Magnesium</keyword>
<evidence type="ECO:0000256" key="2">
    <source>
        <dbReference type="ARBA" id="ARBA00005582"/>
    </source>
</evidence>
<evidence type="ECO:0000256" key="7">
    <source>
        <dbReference type="ARBA" id="ARBA00022801"/>
    </source>
</evidence>
<keyword evidence="3" id="KW-0515">Mutator protein</keyword>
<dbReference type="CDD" id="cd03425">
    <property type="entry name" value="NUDIX_MutT_NudA_like"/>
    <property type="match status" value="1"/>
</dbReference>
<keyword evidence="22" id="KW-1185">Reference proteome</keyword>
<dbReference type="CDD" id="cd00564">
    <property type="entry name" value="TMP_TenI"/>
    <property type="match status" value="1"/>
</dbReference>
<dbReference type="InterPro" id="IPR020476">
    <property type="entry name" value="Nudix_hydrolase"/>
</dbReference>
<evidence type="ECO:0000256" key="10">
    <source>
        <dbReference type="ARBA" id="ARBA00035861"/>
    </source>
</evidence>
<dbReference type="Proteomes" id="UP000541421">
    <property type="component" value="Unassembled WGS sequence"/>
</dbReference>
<feature type="binding site" evidence="18">
    <location>
        <position position="40"/>
    </location>
    <ligand>
        <name>Mg(2+)</name>
        <dbReference type="ChEBI" id="CHEBI:18420"/>
    </ligand>
</feature>
<dbReference type="GO" id="GO:0046872">
    <property type="term" value="F:metal ion binding"/>
    <property type="evidence" value="ECO:0007669"/>
    <property type="project" value="UniProtKB-KW"/>
</dbReference>